<dbReference type="EMBL" id="LNYC01000056">
    <property type="protein sequence ID" value="KTC98798.1"/>
    <property type="molecule type" value="Genomic_DNA"/>
</dbReference>
<sequence>MGGKSVKSRYNVSQKTRSAIERLGNFQPQGTFTDRQQRVQQENPELLEDLLGEMEAYVANNGFFKRLWRAVTSFSTKPLFDSNIDRVAAILERFQRAEEPWQASHIMRHLTADVVTYRGVYGEPLGREERVRLERGSAGRPLAQYQTVPVRWNEEGRAFLRRLWDRLRQVPATASPSMRPGPFPAYRHPRSPLLHLAIGYDQGEEVIRPLVRKHIQSGTRGDLKVLAEALRHHAYGNPMHVSYDNGPYNRVQENVIYRHPSVIDWMLEEIAALAPLQKMQILHLLYREIRRNPPLQSELYEKSGSVLRMYEEALQQVSKTVDSLSLEDMVFLAGAQRELQQTLNKKQTEHLITLLNTEAPPSNKQLRELFSRWECAPETLSRIPTPCFAFLARLSSLYAVYSEPERTVFKALPVEKKLRVITAYLLPERHFGASCSTDSTVKIVFDRILSLNPTSTQDIASLILADPSLHEALLTEETLNSPASLTCFIKYNRNRTMKRETLNRVCTYLEQEHVAQDERYQEIYTLLASLKDDLGKPCYKRLTPIGEFFAAQKAHGEQSSKKPGQRLPDSRQGLASRD</sequence>
<name>A0A0W0TTJ7_9GAMM</name>
<evidence type="ECO:0000313" key="1">
    <source>
        <dbReference type="EMBL" id="KTC98798.1"/>
    </source>
</evidence>
<comment type="caution">
    <text evidence="1">The sequence shown here is derived from an EMBL/GenBank/DDBJ whole genome shotgun (WGS) entry which is preliminary data.</text>
</comment>
<dbReference type="STRING" id="45065.Lgee_1487"/>
<dbReference type="AlphaFoldDB" id="A0A0W0TTJ7"/>
<dbReference type="RefSeq" id="WP_028386271.1">
    <property type="nucleotide sequence ID" value="NZ_CAAAHN010000013.1"/>
</dbReference>
<dbReference type="PATRIC" id="fig|45065.4.peg.1611"/>
<dbReference type="Proteomes" id="UP000054785">
    <property type="component" value="Unassembled WGS sequence"/>
</dbReference>
<organism evidence="1 2">
    <name type="scientific">Legionella geestiana</name>
    <dbReference type="NCBI Taxonomy" id="45065"/>
    <lineage>
        <taxon>Bacteria</taxon>
        <taxon>Pseudomonadati</taxon>
        <taxon>Pseudomonadota</taxon>
        <taxon>Gammaproteobacteria</taxon>
        <taxon>Legionellales</taxon>
        <taxon>Legionellaceae</taxon>
        <taxon>Legionella</taxon>
    </lineage>
</organism>
<reference evidence="1 2" key="1">
    <citation type="submission" date="2015-11" db="EMBL/GenBank/DDBJ databases">
        <title>Genomic analysis of 38 Legionella species identifies large and diverse effector repertoires.</title>
        <authorList>
            <person name="Burstein D."/>
            <person name="Amaro F."/>
            <person name="Zusman T."/>
            <person name="Lifshitz Z."/>
            <person name="Cohen O."/>
            <person name="Gilbert J.A."/>
            <person name="Pupko T."/>
            <person name="Shuman H.A."/>
            <person name="Segal G."/>
        </authorList>
    </citation>
    <scope>NUCLEOTIDE SEQUENCE [LARGE SCALE GENOMIC DNA]</scope>
    <source>
        <strain evidence="1 2">ATCC 49504</strain>
    </source>
</reference>
<protein>
    <submittedName>
        <fullName evidence="1">Uncharacterized protein</fullName>
    </submittedName>
</protein>
<keyword evidence="2" id="KW-1185">Reference proteome</keyword>
<evidence type="ECO:0000313" key="2">
    <source>
        <dbReference type="Proteomes" id="UP000054785"/>
    </source>
</evidence>
<accession>A0A0W0TTJ7</accession>
<dbReference type="OrthoDB" id="5818278at2"/>
<proteinExistence type="predicted"/>
<gene>
    <name evidence="1" type="ORF">Lgee_1487</name>
</gene>